<dbReference type="PRINTS" id="PR00171">
    <property type="entry name" value="SUGRTRNSPORT"/>
</dbReference>
<evidence type="ECO:0000313" key="10">
    <source>
        <dbReference type="EMBL" id="KAB7790391.1"/>
    </source>
</evidence>
<evidence type="ECO:0000256" key="5">
    <source>
        <dbReference type="ARBA" id="ARBA00022989"/>
    </source>
</evidence>
<dbReference type="InterPro" id="IPR005828">
    <property type="entry name" value="MFS_sugar_transport-like"/>
</dbReference>
<feature type="transmembrane region" description="Helical" evidence="8">
    <location>
        <begin position="339"/>
        <end position="360"/>
    </location>
</feature>
<feature type="transmembrane region" description="Helical" evidence="8">
    <location>
        <begin position="431"/>
        <end position="452"/>
    </location>
</feature>
<feature type="region of interest" description="Disordered" evidence="7">
    <location>
        <begin position="740"/>
        <end position="769"/>
    </location>
</feature>
<feature type="transmembrane region" description="Helical" evidence="8">
    <location>
        <begin position="97"/>
        <end position="119"/>
    </location>
</feature>
<gene>
    <name evidence="10" type="ORF">F7D09_1077</name>
</gene>
<dbReference type="EMBL" id="WBVT01000013">
    <property type="protein sequence ID" value="KAB7790391.1"/>
    <property type="molecule type" value="Genomic_DNA"/>
</dbReference>
<feature type="transmembrane region" description="Helical" evidence="8">
    <location>
        <begin position="125"/>
        <end position="144"/>
    </location>
</feature>
<dbReference type="Pfam" id="PF00083">
    <property type="entry name" value="Sugar_tr"/>
    <property type="match status" value="1"/>
</dbReference>
<feature type="compositionally biased region" description="Basic and acidic residues" evidence="7">
    <location>
        <begin position="758"/>
        <end position="769"/>
    </location>
</feature>
<evidence type="ECO:0000256" key="2">
    <source>
        <dbReference type="ARBA" id="ARBA00010992"/>
    </source>
</evidence>
<dbReference type="InterPro" id="IPR020846">
    <property type="entry name" value="MFS_dom"/>
</dbReference>
<feature type="domain" description="Major facilitator superfamily (MFS) profile" evidence="9">
    <location>
        <begin position="31"/>
        <end position="456"/>
    </location>
</feature>
<dbReference type="PANTHER" id="PTHR48020:SF12">
    <property type="entry name" value="PROTON MYO-INOSITOL COTRANSPORTER"/>
    <property type="match status" value="1"/>
</dbReference>
<keyword evidence="11" id="KW-1185">Reference proteome</keyword>
<feature type="transmembrane region" description="Helical" evidence="8">
    <location>
        <begin position="273"/>
        <end position="292"/>
    </location>
</feature>
<evidence type="ECO:0000256" key="6">
    <source>
        <dbReference type="ARBA" id="ARBA00023136"/>
    </source>
</evidence>
<dbReference type="RefSeq" id="WP_152234425.1">
    <property type="nucleotide sequence ID" value="NZ_JBHSKZ010000006.1"/>
</dbReference>
<dbReference type="SUPFAM" id="SSF103473">
    <property type="entry name" value="MFS general substrate transporter"/>
    <property type="match status" value="1"/>
</dbReference>
<proteinExistence type="inferred from homology"/>
<sequence length="858" mass="91039">MAGLFHVARKQHNPLGSAVQTAGSGRYTFGLALSAGLAGLLYGYDTVSVSGAIEFLDNRYALGTMMEGLVISSIIIGAVIGAASAGFISDRFGRKRILVVGGVIYFFAAIWSACTFTPYDLITARIIGGYGIGLTAALAVTYITESAPTAIRGTLAFSYQMLTVCGIILTNVTNYVIASYGTYGWDLSTGWRWMLGLGGVPAVIFVAAMWHAPESPRYLIQRGRTEEGFTVLEQIVGTQKARVRTDDIQASVKLEQTMSNEFTSLFRPGLRKALLIGIFLAVFNQAIGMNAISYYGPVMFSRMGFGGDTEFLAAACVGGVELAFTVVGLYLIDAVGRKRLMTVGSLLMVLFAVGIAGSYFAGRPLLTLVCVMLFTAAFAVSMGPIPWIVIPELFPTFLRGRATGLCVMCLLFVNGLIAQFTPLMIDHLGGGVTFAIFAGIDLLCFIGVIILVPETMGRTLEEIDRMWQPHTELAAAHYALSSADANIRHARATLARIENERMQAMGILDAAQHARLDAQQRIFAAEAQQRERKERLEQEAVEKRRKATAQKNVARKDTARKDAEARQQRQTAAQGGQRQSRVNATVPPVPLPGSAANAAVARAAAGAGAAAAAATGAATAETAATARPAAAAASAAAATSSETTSAYATATNAAEHAAAGTVHAAAGEVNDASTAEGEAASYVRAFTTGDGRHGSQSSGYHGMHDDGIAARINGLLDALDRGELGDDFDSDDGPTIPTRYALKDDEDGRDTAAGAAHADGRVHADSRMDGQADGRWDIPDLPDDIHDLDGSTFQPQQTALPPMPYTQHDNVPRPHAETAWDAGYCESHYDSQTSSAEYARETRAINHALDSLDALIRD</sequence>
<protein>
    <submittedName>
        <fullName evidence="10">Sugar transporter</fullName>
    </submittedName>
</protein>
<feature type="transmembrane region" description="Helical" evidence="8">
    <location>
        <begin position="156"/>
        <end position="178"/>
    </location>
</feature>
<name>A0A6I1GVA6_9BIFI</name>
<dbReference type="InterPro" id="IPR036259">
    <property type="entry name" value="MFS_trans_sf"/>
</dbReference>
<evidence type="ECO:0000256" key="7">
    <source>
        <dbReference type="SAM" id="MobiDB-lite"/>
    </source>
</evidence>
<dbReference type="NCBIfam" id="TIGR00879">
    <property type="entry name" value="SP"/>
    <property type="match status" value="1"/>
</dbReference>
<evidence type="ECO:0000256" key="1">
    <source>
        <dbReference type="ARBA" id="ARBA00004651"/>
    </source>
</evidence>
<keyword evidence="4 8" id="KW-0812">Transmembrane</keyword>
<dbReference type="Proteomes" id="UP000441772">
    <property type="component" value="Unassembled WGS sequence"/>
</dbReference>
<dbReference type="PROSITE" id="PS00216">
    <property type="entry name" value="SUGAR_TRANSPORT_1"/>
    <property type="match status" value="2"/>
</dbReference>
<comment type="subcellular location">
    <subcellularLocation>
        <location evidence="1">Cell membrane</location>
        <topology evidence="1">Multi-pass membrane protein</topology>
    </subcellularLocation>
</comment>
<comment type="similarity">
    <text evidence="2">Belongs to the major facilitator superfamily. Sugar transporter (TC 2.A.1.1) family.</text>
</comment>
<feature type="transmembrane region" description="Helical" evidence="8">
    <location>
        <begin position="366"/>
        <end position="390"/>
    </location>
</feature>
<feature type="transmembrane region" description="Helical" evidence="8">
    <location>
        <begin position="27"/>
        <end position="44"/>
    </location>
</feature>
<dbReference type="InterPro" id="IPR005829">
    <property type="entry name" value="Sugar_transporter_CS"/>
</dbReference>
<dbReference type="GO" id="GO:0022857">
    <property type="term" value="F:transmembrane transporter activity"/>
    <property type="evidence" value="ECO:0007669"/>
    <property type="project" value="InterPro"/>
</dbReference>
<evidence type="ECO:0000256" key="8">
    <source>
        <dbReference type="SAM" id="Phobius"/>
    </source>
</evidence>
<feature type="region of interest" description="Disordered" evidence="7">
    <location>
        <begin position="534"/>
        <end position="589"/>
    </location>
</feature>
<feature type="compositionally biased region" description="Basic and acidic residues" evidence="7">
    <location>
        <begin position="554"/>
        <end position="567"/>
    </location>
</feature>
<evidence type="ECO:0000256" key="4">
    <source>
        <dbReference type="ARBA" id="ARBA00022692"/>
    </source>
</evidence>
<evidence type="ECO:0000313" key="11">
    <source>
        <dbReference type="Proteomes" id="UP000441772"/>
    </source>
</evidence>
<evidence type="ECO:0000259" key="9">
    <source>
        <dbReference type="PROSITE" id="PS50850"/>
    </source>
</evidence>
<dbReference type="AlphaFoldDB" id="A0A6I1GVA6"/>
<dbReference type="InterPro" id="IPR003663">
    <property type="entry name" value="Sugar/inositol_transpt"/>
</dbReference>
<dbReference type="GO" id="GO:0005886">
    <property type="term" value="C:plasma membrane"/>
    <property type="evidence" value="ECO:0007669"/>
    <property type="project" value="UniProtKB-SubCell"/>
</dbReference>
<dbReference type="InterPro" id="IPR050814">
    <property type="entry name" value="Myo-inositol_Transporter"/>
</dbReference>
<organism evidence="10 11">
    <name type="scientific">Bifidobacterium leontopitheci</name>
    <dbReference type="NCBI Taxonomy" id="2650774"/>
    <lineage>
        <taxon>Bacteria</taxon>
        <taxon>Bacillati</taxon>
        <taxon>Actinomycetota</taxon>
        <taxon>Actinomycetes</taxon>
        <taxon>Bifidobacteriales</taxon>
        <taxon>Bifidobacteriaceae</taxon>
        <taxon>Bifidobacterium</taxon>
    </lineage>
</organism>
<dbReference type="PANTHER" id="PTHR48020">
    <property type="entry name" value="PROTON MYO-INOSITOL COTRANSPORTER"/>
    <property type="match status" value="1"/>
</dbReference>
<feature type="transmembrane region" description="Helical" evidence="8">
    <location>
        <begin position="402"/>
        <end position="425"/>
    </location>
</feature>
<feature type="transmembrane region" description="Helical" evidence="8">
    <location>
        <begin position="190"/>
        <end position="212"/>
    </location>
</feature>
<reference evidence="10 11" key="1">
    <citation type="submission" date="2019-09" db="EMBL/GenBank/DDBJ databases">
        <title>Characterization of the phylogenetic diversity of two novel species belonging to the genus Bifidobacterium: Bifidobacterium cebidarum sp. nov. and Bifidobacterium leontopitheci sp. nov.</title>
        <authorList>
            <person name="Lugli G.A."/>
            <person name="Duranti S."/>
            <person name="Milani C."/>
            <person name="Turroni F."/>
            <person name="Ventura M."/>
        </authorList>
    </citation>
    <scope>NUCLEOTIDE SEQUENCE [LARGE SCALE GENOMIC DNA]</scope>
    <source>
        <strain evidence="10 11">LMG 31471</strain>
    </source>
</reference>
<keyword evidence="6 8" id="KW-0472">Membrane</keyword>
<feature type="transmembrane region" description="Helical" evidence="8">
    <location>
        <begin position="312"/>
        <end position="332"/>
    </location>
</feature>
<keyword evidence="3" id="KW-0813">Transport</keyword>
<accession>A0A6I1GVA6</accession>
<dbReference type="Gene3D" id="1.20.1250.20">
    <property type="entry name" value="MFS general substrate transporter like domains"/>
    <property type="match status" value="1"/>
</dbReference>
<evidence type="ECO:0000256" key="3">
    <source>
        <dbReference type="ARBA" id="ARBA00022448"/>
    </source>
</evidence>
<keyword evidence="10" id="KW-0762">Sugar transport</keyword>
<feature type="transmembrane region" description="Helical" evidence="8">
    <location>
        <begin position="64"/>
        <end position="85"/>
    </location>
</feature>
<comment type="caution">
    <text evidence="10">The sequence shown here is derived from an EMBL/GenBank/DDBJ whole genome shotgun (WGS) entry which is preliminary data.</text>
</comment>
<dbReference type="PROSITE" id="PS50850">
    <property type="entry name" value="MFS"/>
    <property type="match status" value="1"/>
</dbReference>
<keyword evidence="5 8" id="KW-1133">Transmembrane helix</keyword>
<feature type="compositionally biased region" description="Low complexity" evidence="7">
    <location>
        <begin position="568"/>
        <end position="579"/>
    </location>
</feature>